<dbReference type="AlphaFoldDB" id="A0A1M7RFL9"/>
<dbReference type="Proteomes" id="UP000184440">
    <property type="component" value="Unassembled WGS sequence"/>
</dbReference>
<gene>
    <name evidence="1" type="ORF">SAMN05443668_11180</name>
</gene>
<evidence type="ECO:0000313" key="1">
    <source>
        <dbReference type="EMBL" id="SHN45044.1"/>
    </source>
</evidence>
<reference evidence="1 2" key="1">
    <citation type="submission" date="2016-11" db="EMBL/GenBank/DDBJ databases">
        <authorList>
            <person name="Jaros S."/>
            <person name="Januszkiewicz K."/>
            <person name="Wedrychowicz H."/>
        </authorList>
    </citation>
    <scope>NUCLEOTIDE SEQUENCE [LARGE SCALE GENOMIC DNA]</scope>
    <source>
        <strain evidence="1 2">DSM 46144</strain>
    </source>
</reference>
<name>A0A1M7RFL9_9ACTN</name>
<dbReference type="EMBL" id="FRCS01000011">
    <property type="protein sequence ID" value="SHN45044.1"/>
    <property type="molecule type" value="Genomic_DNA"/>
</dbReference>
<evidence type="ECO:0000313" key="2">
    <source>
        <dbReference type="Proteomes" id="UP000184440"/>
    </source>
</evidence>
<dbReference type="STRING" id="134849.SAMN05443668_11180"/>
<evidence type="ECO:0008006" key="3">
    <source>
        <dbReference type="Google" id="ProtNLM"/>
    </source>
</evidence>
<dbReference type="OrthoDB" id="5187147at2"/>
<dbReference type="RefSeq" id="WP_073261727.1">
    <property type="nucleotide sequence ID" value="NZ_FRCS01000011.1"/>
</dbReference>
<dbReference type="InterPro" id="IPR009293">
    <property type="entry name" value="UPF0478"/>
</dbReference>
<dbReference type="Pfam" id="PF06103">
    <property type="entry name" value="DUF948"/>
    <property type="match status" value="1"/>
</dbReference>
<organism evidence="1 2">
    <name type="scientific">Cryptosporangium aurantiacum</name>
    <dbReference type="NCBI Taxonomy" id="134849"/>
    <lineage>
        <taxon>Bacteria</taxon>
        <taxon>Bacillati</taxon>
        <taxon>Actinomycetota</taxon>
        <taxon>Actinomycetes</taxon>
        <taxon>Cryptosporangiales</taxon>
        <taxon>Cryptosporangiaceae</taxon>
        <taxon>Cryptosporangium</taxon>
    </lineage>
</organism>
<keyword evidence="2" id="KW-1185">Reference proteome</keyword>
<proteinExistence type="predicted"/>
<accession>A0A1M7RFL9</accession>
<sequence>MSLGEIAALIAAIAFVLLVGALAVPLIKLGRTVDAATKAITDITEQAVPILASAHVTVDGVNQTLGGVNHQLDKVDTLTDHVSAVTGSIAQVTTLFGATVSGPLVKAAAFSYGVRSALRARRAAETEREVRDELKKRRRGA</sequence>
<protein>
    <recommendedName>
        <fullName evidence="3">DUF948 domain-containing protein</fullName>
    </recommendedName>
</protein>